<sequence>MSSILKQWIPAGGAFLADLVFPPVCAGCGVRTGRNGGLCADCWTSLHFIEPPLCDVMGTPFSYDMGKGIVSAEAIAEPPPFSRLRSVVLYDDVARSLTHRLKYKDRTELGRLMAGWMARAGRELIEDAEAIIPAPLHWRRRLARGYNQSAELGRAVAELSGKTYLPTALMRRKNTRPQVGLGAAARRDNLRGAFVVPDRAKPDIFGRRLLLIDDVYTTGATARAATAVLLRAGAQDVSVLTFARVAAG</sequence>
<comment type="caution">
    <text evidence="2">The sequence shown here is derived from an EMBL/GenBank/DDBJ whole genome shotgun (WGS) entry which is preliminary data.</text>
</comment>
<dbReference type="Proteomes" id="UP001196509">
    <property type="component" value="Unassembled WGS sequence"/>
</dbReference>
<proteinExistence type="predicted"/>
<protein>
    <submittedName>
        <fullName evidence="2">ComF family protein</fullName>
    </submittedName>
</protein>
<feature type="domain" description="Double zinc ribbon" evidence="1">
    <location>
        <begin position="17"/>
        <end position="64"/>
    </location>
</feature>
<evidence type="ECO:0000259" key="1">
    <source>
        <dbReference type="Pfam" id="PF18912"/>
    </source>
</evidence>
<dbReference type="InterPro" id="IPR051910">
    <property type="entry name" value="ComF/GntX_DNA_util-trans"/>
</dbReference>
<dbReference type="EMBL" id="JAICBX010000009">
    <property type="protein sequence ID" value="MBW8640813.1"/>
    <property type="molecule type" value="Genomic_DNA"/>
</dbReference>
<dbReference type="PANTHER" id="PTHR47505:SF1">
    <property type="entry name" value="DNA UTILIZATION PROTEIN YHGH"/>
    <property type="match status" value="1"/>
</dbReference>
<dbReference type="SUPFAM" id="SSF53271">
    <property type="entry name" value="PRTase-like"/>
    <property type="match status" value="1"/>
</dbReference>
<dbReference type="PANTHER" id="PTHR47505">
    <property type="entry name" value="DNA UTILIZATION PROTEIN YHGH"/>
    <property type="match status" value="1"/>
</dbReference>
<dbReference type="InterPro" id="IPR029057">
    <property type="entry name" value="PRTase-like"/>
</dbReference>
<evidence type="ECO:0000313" key="3">
    <source>
        <dbReference type="Proteomes" id="UP001196509"/>
    </source>
</evidence>
<name>A0AAE2ZUT8_9HYPH</name>
<dbReference type="Pfam" id="PF18912">
    <property type="entry name" value="DZR_2"/>
    <property type="match status" value="1"/>
</dbReference>
<dbReference type="Gene3D" id="3.40.50.2020">
    <property type="match status" value="1"/>
</dbReference>
<gene>
    <name evidence="2" type="ORF">K1W69_26730</name>
</gene>
<dbReference type="RefSeq" id="WP_220231545.1">
    <property type="nucleotide sequence ID" value="NZ_JAICBX010000009.1"/>
</dbReference>
<organism evidence="2 3">
    <name type="scientific">Flavimaribacter sediminis</name>
    <dbReference type="NCBI Taxonomy" id="2865987"/>
    <lineage>
        <taxon>Bacteria</taxon>
        <taxon>Pseudomonadati</taxon>
        <taxon>Pseudomonadota</taxon>
        <taxon>Alphaproteobacteria</taxon>
        <taxon>Hyphomicrobiales</taxon>
        <taxon>Rhizobiaceae</taxon>
        <taxon>Flavimaribacter</taxon>
    </lineage>
</organism>
<dbReference type="InterPro" id="IPR044005">
    <property type="entry name" value="DZR_2"/>
</dbReference>
<dbReference type="AlphaFoldDB" id="A0AAE2ZUT8"/>
<evidence type="ECO:0000313" key="2">
    <source>
        <dbReference type="EMBL" id="MBW8640813.1"/>
    </source>
</evidence>
<accession>A0AAE2ZUT8</accession>
<reference evidence="2" key="1">
    <citation type="submission" date="2021-08" db="EMBL/GenBank/DDBJ databases">
        <title>Hoeflea bacterium WL0058 sp. nov., isolated from the sediment.</title>
        <authorList>
            <person name="Wang L."/>
            <person name="Zhang D."/>
        </authorList>
    </citation>
    <scope>NUCLEOTIDE SEQUENCE</scope>
    <source>
        <strain evidence="2">WL0058</strain>
    </source>
</reference>
<keyword evidence="3" id="KW-1185">Reference proteome</keyword>